<sequence length="329" mass="36353">MASLNDFRRLGDDVRNWGRWGDDDELGTLNFITVEKVAQAAGLVRHGKVFSLGVDFGSSGPQGAFQYRPNPIHVMTVDGGDAETLVKYGPDWFKNTVAQQLSGYFVDNPFRFNDDMVIMPLQAATQWDALSHVYYDDKLYNGFPANSVTSLGAFHCGIDKVDPKGITTRGVLLDLVRHRGAQTFLEHGKPITPEELDEVARAQDVTVERGDVVLIHTGWWARFLENRDGTEPYSGLDWRCASWLHDHEIAAVAADNLMVEDPVSGIEGTILPLHMLCLRDMGLMLGEYWDLTALSADCAADGVYEFQLIAPPLRFTGAVGSPVNPIAIK</sequence>
<dbReference type="Gene3D" id="3.50.30.50">
    <property type="entry name" value="Putative cyclase"/>
    <property type="match status" value="1"/>
</dbReference>
<dbReference type="GO" id="GO:0016787">
    <property type="term" value="F:hydrolase activity"/>
    <property type="evidence" value="ECO:0007669"/>
    <property type="project" value="UniProtKB-KW"/>
</dbReference>
<name>A0ABT8UJD2_9MYCO</name>
<protein>
    <submittedName>
        <fullName evidence="1">Cyclase family protein</fullName>
        <ecNumber evidence="1">3.5.-.-</ecNumber>
    </submittedName>
</protein>
<keyword evidence="2" id="KW-1185">Reference proteome</keyword>
<dbReference type="SUPFAM" id="SSF102198">
    <property type="entry name" value="Putative cyclase"/>
    <property type="match status" value="1"/>
</dbReference>
<proteinExistence type="predicted"/>
<dbReference type="EC" id="3.5.-.-" evidence="1"/>
<comment type="caution">
    <text evidence="1">The sequence shown here is derived from an EMBL/GenBank/DDBJ whole genome shotgun (WGS) entry which is preliminary data.</text>
</comment>
<dbReference type="Proteomes" id="UP001168823">
    <property type="component" value="Unassembled WGS sequence"/>
</dbReference>
<accession>A0ABT8UJD2</accession>
<dbReference type="RefSeq" id="WP_302914108.1">
    <property type="nucleotide sequence ID" value="NZ_JAUMSQ010000062.1"/>
</dbReference>
<organism evidence="1 2">
    <name type="scientific">Mycolicibacterium arseniciresistens</name>
    <dbReference type="NCBI Taxonomy" id="3062257"/>
    <lineage>
        <taxon>Bacteria</taxon>
        <taxon>Bacillati</taxon>
        <taxon>Actinomycetota</taxon>
        <taxon>Actinomycetes</taxon>
        <taxon>Mycobacteriales</taxon>
        <taxon>Mycobacteriaceae</taxon>
        <taxon>Mycolicibacterium</taxon>
    </lineage>
</organism>
<dbReference type="InterPro" id="IPR007325">
    <property type="entry name" value="KFase/CYL"/>
</dbReference>
<reference evidence="1" key="1">
    <citation type="submission" date="2023-07" db="EMBL/GenBank/DDBJ databases">
        <title>Mycolicibacterium sp. nov., a novel bacterial species.</title>
        <authorList>
            <person name="Cao Y."/>
        </authorList>
    </citation>
    <scope>NUCLEOTIDE SEQUENCE</scope>
    <source>
        <strain evidence="1">KC 300</strain>
    </source>
</reference>
<evidence type="ECO:0000313" key="2">
    <source>
        <dbReference type="Proteomes" id="UP001168823"/>
    </source>
</evidence>
<dbReference type="PANTHER" id="PTHR34861:SF10">
    <property type="entry name" value="CYCLASE"/>
    <property type="match status" value="1"/>
</dbReference>
<evidence type="ECO:0000313" key="1">
    <source>
        <dbReference type="EMBL" id="MDO3636299.1"/>
    </source>
</evidence>
<dbReference type="InterPro" id="IPR037175">
    <property type="entry name" value="KFase_sf"/>
</dbReference>
<dbReference type="PANTHER" id="PTHR34861">
    <property type="match status" value="1"/>
</dbReference>
<dbReference type="EMBL" id="JAUMSQ010000062">
    <property type="protein sequence ID" value="MDO3636299.1"/>
    <property type="molecule type" value="Genomic_DNA"/>
</dbReference>
<gene>
    <name evidence="1" type="ORF">Q2100_11140</name>
</gene>
<keyword evidence="1" id="KW-0378">Hydrolase</keyword>
<dbReference type="Pfam" id="PF04199">
    <property type="entry name" value="Cyclase"/>
    <property type="match status" value="1"/>
</dbReference>